<dbReference type="PANTHER" id="PTHR42723">
    <property type="entry name" value="CHLOROPHYLL SYNTHASE"/>
    <property type="match status" value="1"/>
</dbReference>
<reference evidence="6" key="1">
    <citation type="journal article" date="2020" name="New Phytol.">
        <title>Comparative genomics reveals dynamic genome evolution in host specialist ectomycorrhizal fungi.</title>
        <authorList>
            <person name="Lofgren L.A."/>
            <person name="Nguyen N.H."/>
            <person name="Vilgalys R."/>
            <person name="Ruytinx J."/>
            <person name="Liao H.L."/>
            <person name="Branco S."/>
            <person name="Kuo A."/>
            <person name="LaButti K."/>
            <person name="Lipzen A."/>
            <person name="Andreopoulos W."/>
            <person name="Pangilinan J."/>
            <person name="Riley R."/>
            <person name="Hundley H."/>
            <person name="Na H."/>
            <person name="Barry K."/>
            <person name="Grigoriev I.V."/>
            <person name="Stajich J.E."/>
            <person name="Kennedy P.G."/>
        </authorList>
    </citation>
    <scope>NUCLEOTIDE SEQUENCE</scope>
    <source>
        <strain evidence="6">MN1</strain>
    </source>
</reference>
<keyword evidence="3 5" id="KW-1133">Transmembrane helix</keyword>
<keyword evidence="4 5" id="KW-0472">Membrane</keyword>
<dbReference type="Gene3D" id="1.10.357.140">
    <property type="entry name" value="UbiA prenyltransferase"/>
    <property type="match status" value="1"/>
</dbReference>
<keyword evidence="2 5" id="KW-0812">Transmembrane</keyword>
<dbReference type="OrthoDB" id="434972at2759"/>
<accession>A0A9P7E7K9</accession>
<dbReference type="GO" id="GO:0016765">
    <property type="term" value="F:transferase activity, transferring alkyl or aryl (other than methyl) groups"/>
    <property type="evidence" value="ECO:0007669"/>
    <property type="project" value="InterPro"/>
</dbReference>
<name>A0A9P7E7K9_9AGAM</name>
<comment type="caution">
    <text evidence="6">The sequence shown here is derived from an EMBL/GenBank/DDBJ whole genome shotgun (WGS) entry which is preliminary data.</text>
</comment>
<evidence type="ECO:0000256" key="2">
    <source>
        <dbReference type="ARBA" id="ARBA00022692"/>
    </source>
</evidence>
<evidence type="ECO:0000313" key="6">
    <source>
        <dbReference type="EMBL" id="KAG1813657.1"/>
    </source>
</evidence>
<evidence type="ECO:0000256" key="5">
    <source>
        <dbReference type="SAM" id="Phobius"/>
    </source>
</evidence>
<feature type="transmembrane region" description="Helical" evidence="5">
    <location>
        <begin position="109"/>
        <end position="128"/>
    </location>
</feature>
<evidence type="ECO:0000256" key="1">
    <source>
        <dbReference type="ARBA" id="ARBA00004141"/>
    </source>
</evidence>
<dbReference type="EMBL" id="JABBWG010000023">
    <property type="protein sequence ID" value="KAG1813657.1"/>
    <property type="molecule type" value="Genomic_DNA"/>
</dbReference>
<comment type="subcellular location">
    <subcellularLocation>
        <location evidence="1">Membrane</location>
        <topology evidence="1">Multi-pass membrane protein</topology>
    </subcellularLocation>
</comment>
<dbReference type="InterPro" id="IPR050475">
    <property type="entry name" value="Prenyltransferase_related"/>
</dbReference>
<gene>
    <name evidence="6" type="ORF">BJ212DRAFT_1447838</name>
</gene>
<organism evidence="6 7">
    <name type="scientific">Suillus subaureus</name>
    <dbReference type="NCBI Taxonomy" id="48587"/>
    <lineage>
        <taxon>Eukaryota</taxon>
        <taxon>Fungi</taxon>
        <taxon>Dikarya</taxon>
        <taxon>Basidiomycota</taxon>
        <taxon>Agaricomycotina</taxon>
        <taxon>Agaricomycetes</taxon>
        <taxon>Agaricomycetidae</taxon>
        <taxon>Boletales</taxon>
        <taxon>Suillineae</taxon>
        <taxon>Suillaceae</taxon>
        <taxon>Suillus</taxon>
    </lineage>
</organism>
<protein>
    <submittedName>
        <fullName evidence="6">UbiA prenyltransferase family-domain-containing protein</fullName>
    </submittedName>
</protein>
<sequence>MSALVFGRAISKSLLTLHLFTQNDILTTIIPTTLFALVAAPLCSPYRCVHVVWWIWLHLLHFNVANQIIDPAEDGRNKASRPIPAGYISLRDVVYLRWCLVPTCLVSSAFYSVQVLSASLAITVLTLWYNEFKVHSHHWFSKNLMTGLGYACFQAGATLIASRDMSRLEPNALLAVLLSIAMFATTLQAQDFKDQEGDRSIGRRTLPIAHPSPARVSMFVGLPMWSICLTQVWGMDAFSSVAFVFYSGLVGLRFMVCKTTQADRLSCKLYSLWFSVAHLLPGYWRYFHEARMHIS</sequence>
<proteinExistence type="predicted"/>
<dbReference type="InterPro" id="IPR044878">
    <property type="entry name" value="UbiA_sf"/>
</dbReference>
<keyword evidence="7" id="KW-1185">Reference proteome</keyword>
<dbReference type="InterPro" id="IPR000537">
    <property type="entry name" value="UbiA_prenyltransferase"/>
</dbReference>
<dbReference type="CDD" id="cd13965">
    <property type="entry name" value="PT_UbiA_3"/>
    <property type="match status" value="1"/>
</dbReference>
<dbReference type="Pfam" id="PF01040">
    <property type="entry name" value="UbiA"/>
    <property type="match status" value="1"/>
</dbReference>
<dbReference type="RefSeq" id="XP_041191418.1">
    <property type="nucleotide sequence ID" value="XM_041338456.1"/>
</dbReference>
<evidence type="ECO:0000256" key="3">
    <source>
        <dbReference type="ARBA" id="ARBA00022989"/>
    </source>
</evidence>
<dbReference type="AlphaFoldDB" id="A0A9P7E7K9"/>
<feature type="transmembrane region" description="Helical" evidence="5">
    <location>
        <begin position="140"/>
        <end position="160"/>
    </location>
</feature>
<evidence type="ECO:0000313" key="7">
    <source>
        <dbReference type="Proteomes" id="UP000807769"/>
    </source>
</evidence>
<feature type="transmembrane region" description="Helical" evidence="5">
    <location>
        <begin position="238"/>
        <end position="257"/>
    </location>
</feature>
<dbReference type="GO" id="GO:0016020">
    <property type="term" value="C:membrane"/>
    <property type="evidence" value="ECO:0007669"/>
    <property type="project" value="UniProtKB-SubCell"/>
</dbReference>
<dbReference type="Proteomes" id="UP000807769">
    <property type="component" value="Unassembled WGS sequence"/>
</dbReference>
<feature type="transmembrane region" description="Helical" evidence="5">
    <location>
        <begin position="172"/>
        <end position="192"/>
    </location>
</feature>
<dbReference type="GeneID" id="64632472"/>
<evidence type="ECO:0000256" key="4">
    <source>
        <dbReference type="ARBA" id="ARBA00023136"/>
    </source>
</evidence>
<dbReference type="PANTHER" id="PTHR42723:SF1">
    <property type="entry name" value="CHLOROPHYLL SYNTHASE, CHLOROPLASTIC"/>
    <property type="match status" value="1"/>
</dbReference>